<name>A0A5C1A8N0_9BACT</name>
<protein>
    <recommendedName>
        <fullName evidence="6">Protein kinase domain-containing protein</fullName>
    </recommendedName>
</protein>
<dbReference type="GO" id="GO:0004674">
    <property type="term" value="F:protein serine/threonine kinase activity"/>
    <property type="evidence" value="ECO:0007669"/>
    <property type="project" value="TreeGrafter"/>
</dbReference>
<evidence type="ECO:0000256" key="1">
    <source>
        <dbReference type="ARBA" id="ARBA00022679"/>
    </source>
</evidence>
<dbReference type="SUPFAM" id="SSF56112">
    <property type="entry name" value="Protein kinase-like (PK-like)"/>
    <property type="match status" value="1"/>
</dbReference>
<feature type="binding site" evidence="5">
    <location>
        <position position="113"/>
    </location>
    <ligand>
        <name>ATP</name>
        <dbReference type="ChEBI" id="CHEBI:30616"/>
    </ligand>
</feature>
<dbReference type="PANTHER" id="PTHR43289">
    <property type="entry name" value="MITOGEN-ACTIVATED PROTEIN KINASE KINASE KINASE 20-RELATED"/>
    <property type="match status" value="1"/>
</dbReference>
<dbReference type="InterPro" id="IPR000719">
    <property type="entry name" value="Prot_kinase_dom"/>
</dbReference>
<dbReference type="InterPro" id="IPR008271">
    <property type="entry name" value="Ser/Thr_kinase_AS"/>
</dbReference>
<keyword evidence="3" id="KW-0418">Kinase</keyword>
<keyword evidence="2 5" id="KW-0547">Nucleotide-binding</keyword>
<gene>
    <name evidence="7" type="ORF">PX52LOC_02008</name>
</gene>
<evidence type="ECO:0000256" key="5">
    <source>
        <dbReference type="PROSITE-ProRule" id="PRU10141"/>
    </source>
</evidence>
<dbReference type="EMBL" id="CP042425">
    <property type="protein sequence ID" value="QEL15100.1"/>
    <property type="molecule type" value="Genomic_DNA"/>
</dbReference>
<dbReference type="Gene3D" id="1.10.510.10">
    <property type="entry name" value="Transferase(Phosphotransferase) domain 1"/>
    <property type="match status" value="1"/>
</dbReference>
<dbReference type="Proteomes" id="UP000324974">
    <property type="component" value="Chromosome"/>
</dbReference>
<sequence>MEVNPPRCRVIDLNSRNGTLHNGLRVKTADVVDGDEIGAGHTVFKVVVFADSPQQPPTLDLPASGNLTDDQTGDYEAHPTIPGHKIEGEIGRGGMGIVYRATCLADGKTVALKTISTAREVNRKQIDRFLREARILGELNHPNIVGCREVSEVGGIVYMTMEFVNGSDLESRLKSEGPIDLRTAVRIICQALGGLAHAHARGFVHRDIKPANILVGRDGSKRSAKLADFGLARAYETSKLSGLTMQGEIGGTPLFMSPEQVTHYREVKPAADQYSAAATLYRLLTKQYTHDFPRGIAAQLAHVVSVKPILITARRADIPTELGAVIHKALSQDASDRYPNVMAFRQELKRFA</sequence>
<dbReference type="InterPro" id="IPR011009">
    <property type="entry name" value="Kinase-like_dom_sf"/>
</dbReference>
<evidence type="ECO:0000313" key="7">
    <source>
        <dbReference type="EMBL" id="QEL15100.1"/>
    </source>
</evidence>
<evidence type="ECO:0000313" key="8">
    <source>
        <dbReference type="Proteomes" id="UP000324974"/>
    </source>
</evidence>
<dbReference type="PROSITE" id="PS50011">
    <property type="entry name" value="PROTEIN_KINASE_DOM"/>
    <property type="match status" value="1"/>
</dbReference>
<dbReference type="InterPro" id="IPR008984">
    <property type="entry name" value="SMAD_FHA_dom_sf"/>
</dbReference>
<dbReference type="GO" id="GO:0005524">
    <property type="term" value="F:ATP binding"/>
    <property type="evidence" value="ECO:0007669"/>
    <property type="project" value="UniProtKB-UniRule"/>
</dbReference>
<feature type="domain" description="Protein kinase" evidence="6">
    <location>
        <begin position="84"/>
        <end position="352"/>
    </location>
</feature>
<organism evidence="7 8">
    <name type="scientific">Limnoglobus roseus</name>
    <dbReference type="NCBI Taxonomy" id="2598579"/>
    <lineage>
        <taxon>Bacteria</taxon>
        <taxon>Pseudomonadati</taxon>
        <taxon>Planctomycetota</taxon>
        <taxon>Planctomycetia</taxon>
        <taxon>Gemmatales</taxon>
        <taxon>Gemmataceae</taxon>
        <taxon>Limnoglobus</taxon>
    </lineage>
</organism>
<dbReference type="CDD" id="cd14014">
    <property type="entry name" value="STKc_PknB_like"/>
    <property type="match status" value="1"/>
</dbReference>
<proteinExistence type="predicted"/>
<evidence type="ECO:0000259" key="6">
    <source>
        <dbReference type="PROSITE" id="PS50011"/>
    </source>
</evidence>
<dbReference type="SUPFAM" id="SSF49879">
    <property type="entry name" value="SMAD/FHA domain"/>
    <property type="match status" value="1"/>
</dbReference>
<dbReference type="Gene3D" id="3.30.200.20">
    <property type="entry name" value="Phosphorylase Kinase, domain 1"/>
    <property type="match status" value="1"/>
</dbReference>
<dbReference type="AlphaFoldDB" id="A0A5C1A8N0"/>
<dbReference type="PROSITE" id="PS00107">
    <property type="entry name" value="PROTEIN_KINASE_ATP"/>
    <property type="match status" value="1"/>
</dbReference>
<dbReference type="Pfam" id="PF00069">
    <property type="entry name" value="Pkinase"/>
    <property type="match status" value="1"/>
</dbReference>
<dbReference type="SMART" id="SM00220">
    <property type="entry name" value="S_TKc"/>
    <property type="match status" value="1"/>
</dbReference>
<evidence type="ECO:0000256" key="4">
    <source>
        <dbReference type="ARBA" id="ARBA00022840"/>
    </source>
</evidence>
<evidence type="ECO:0000256" key="3">
    <source>
        <dbReference type="ARBA" id="ARBA00022777"/>
    </source>
</evidence>
<dbReference type="KEGG" id="lrs:PX52LOC_02008"/>
<reference evidence="8" key="1">
    <citation type="submission" date="2019-08" db="EMBL/GenBank/DDBJ databases">
        <title>Limnoglobus roseus gen. nov., sp. nov., a novel freshwater planctomycete with a giant genome from the family Gemmataceae.</title>
        <authorList>
            <person name="Kulichevskaya I.S."/>
            <person name="Naumoff D.G."/>
            <person name="Miroshnikov K."/>
            <person name="Ivanova A."/>
            <person name="Philippov D.A."/>
            <person name="Hakobyan A."/>
            <person name="Rijpstra I.C."/>
            <person name="Sinninghe Damste J.S."/>
            <person name="Liesack W."/>
            <person name="Dedysh S.N."/>
        </authorList>
    </citation>
    <scope>NUCLEOTIDE SEQUENCE [LARGE SCALE GENOMIC DNA]</scope>
    <source>
        <strain evidence="8">PX52</strain>
    </source>
</reference>
<keyword evidence="4 5" id="KW-0067">ATP-binding</keyword>
<evidence type="ECO:0000256" key="2">
    <source>
        <dbReference type="ARBA" id="ARBA00022741"/>
    </source>
</evidence>
<dbReference type="PANTHER" id="PTHR43289:SF6">
    <property type="entry name" value="SERINE_THREONINE-PROTEIN KINASE NEKL-3"/>
    <property type="match status" value="1"/>
</dbReference>
<keyword evidence="8" id="KW-1185">Reference proteome</keyword>
<accession>A0A5C1A8N0</accession>
<dbReference type="Gene3D" id="2.60.200.20">
    <property type="match status" value="1"/>
</dbReference>
<dbReference type="InterPro" id="IPR017441">
    <property type="entry name" value="Protein_kinase_ATP_BS"/>
</dbReference>
<keyword evidence="1" id="KW-0808">Transferase</keyword>
<dbReference type="PROSITE" id="PS00108">
    <property type="entry name" value="PROTEIN_KINASE_ST"/>
    <property type="match status" value="1"/>
</dbReference>